<dbReference type="OrthoDB" id="2157530at2759"/>
<evidence type="ECO:0000259" key="1">
    <source>
        <dbReference type="Pfam" id="PF06985"/>
    </source>
</evidence>
<sequence length="99" mass="11129">PITCDLYPTPLDAASPYETLSYTWGDSSSPIPIHISGHVIQVTRNLHAALQHIRQESTDRILWIDALCIDQTNNAEKSAQVQMMRNIYHSAARTLVWLG</sequence>
<dbReference type="PANTHER" id="PTHR24148:SF78">
    <property type="entry name" value="HETEROKARYON INCOMPATIBILITY DOMAIN-CONTAINING PROTEIN"/>
    <property type="match status" value="1"/>
</dbReference>
<dbReference type="Proteomes" id="UP000800041">
    <property type="component" value="Unassembled WGS sequence"/>
</dbReference>
<dbReference type="Pfam" id="PF06985">
    <property type="entry name" value="HET"/>
    <property type="match status" value="1"/>
</dbReference>
<dbReference type="PANTHER" id="PTHR24148">
    <property type="entry name" value="ANKYRIN REPEAT DOMAIN-CONTAINING PROTEIN 39 HOMOLOG-RELATED"/>
    <property type="match status" value="1"/>
</dbReference>
<evidence type="ECO:0000313" key="2">
    <source>
        <dbReference type="EMBL" id="KAF1983614.1"/>
    </source>
</evidence>
<evidence type="ECO:0000313" key="3">
    <source>
        <dbReference type="Proteomes" id="UP000800041"/>
    </source>
</evidence>
<organism evidence="2 3">
    <name type="scientific">Aulographum hederae CBS 113979</name>
    <dbReference type="NCBI Taxonomy" id="1176131"/>
    <lineage>
        <taxon>Eukaryota</taxon>
        <taxon>Fungi</taxon>
        <taxon>Dikarya</taxon>
        <taxon>Ascomycota</taxon>
        <taxon>Pezizomycotina</taxon>
        <taxon>Dothideomycetes</taxon>
        <taxon>Pleosporomycetidae</taxon>
        <taxon>Aulographales</taxon>
        <taxon>Aulographaceae</taxon>
    </lineage>
</organism>
<dbReference type="EMBL" id="ML977173">
    <property type="protein sequence ID" value="KAF1983614.1"/>
    <property type="molecule type" value="Genomic_DNA"/>
</dbReference>
<dbReference type="InterPro" id="IPR010730">
    <property type="entry name" value="HET"/>
</dbReference>
<gene>
    <name evidence="2" type="ORF">K402DRAFT_297997</name>
</gene>
<feature type="non-terminal residue" evidence="2">
    <location>
        <position position="99"/>
    </location>
</feature>
<accession>A0A6G1GS34</accession>
<name>A0A6G1GS34_9PEZI</name>
<protein>
    <recommendedName>
        <fullName evidence="1">Heterokaryon incompatibility domain-containing protein</fullName>
    </recommendedName>
</protein>
<proteinExistence type="predicted"/>
<keyword evidence="3" id="KW-1185">Reference proteome</keyword>
<feature type="non-terminal residue" evidence="2">
    <location>
        <position position="1"/>
    </location>
</feature>
<reference evidence="2" key="1">
    <citation type="journal article" date="2020" name="Stud. Mycol.">
        <title>101 Dothideomycetes genomes: a test case for predicting lifestyles and emergence of pathogens.</title>
        <authorList>
            <person name="Haridas S."/>
            <person name="Albert R."/>
            <person name="Binder M."/>
            <person name="Bloem J."/>
            <person name="Labutti K."/>
            <person name="Salamov A."/>
            <person name="Andreopoulos B."/>
            <person name="Baker S."/>
            <person name="Barry K."/>
            <person name="Bills G."/>
            <person name="Bluhm B."/>
            <person name="Cannon C."/>
            <person name="Castanera R."/>
            <person name="Culley D."/>
            <person name="Daum C."/>
            <person name="Ezra D."/>
            <person name="Gonzalez J."/>
            <person name="Henrissat B."/>
            <person name="Kuo A."/>
            <person name="Liang C."/>
            <person name="Lipzen A."/>
            <person name="Lutzoni F."/>
            <person name="Magnuson J."/>
            <person name="Mondo S."/>
            <person name="Nolan M."/>
            <person name="Ohm R."/>
            <person name="Pangilinan J."/>
            <person name="Park H.-J."/>
            <person name="Ramirez L."/>
            <person name="Alfaro M."/>
            <person name="Sun H."/>
            <person name="Tritt A."/>
            <person name="Yoshinaga Y."/>
            <person name="Zwiers L.-H."/>
            <person name="Turgeon B."/>
            <person name="Goodwin S."/>
            <person name="Spatafora J."/>
            <person name="Crous P."/>
            <person name="Grigoriev I."/>
        </authorList>
    </citation>
    <scope>NUCLEOTIDE SEQUENCE</scope>
    <source>
        <strain evidence="2">CBS 113979</strain>
    </source>
</reference>
<dbReference type="InterPro" id="IPR052895">
    <property type="entry name" value="HetReg/Transcr_Mod"/>
</dbReference>
<feature type="domain" description="Heterokaryon incompatibility" evidence="1">
    <location>
        <begin position="17"/>
        <end position="99"/>
    </location>
</feature>
<dbReference type="AlphaFoldDB" id="A0A6G1GS34"/>